<accession>A0A1J4JIU0</accession>
<dbReference type="OrthoDB" id="10486659at2759"/>
<name>A0A1J4JIU0_9EUKA</name>
<dbReference type="EMBL" id="MLAK01001114">
    <property type="protein sequence ID" value="OHS97475.1"/>
    <property type="molecule type" value="Genomic_DNA"/>
</dbReference>
<evidence type="ECO:0000313" key="2">
    <source>
        <dbReference type="Proteomes" id="UP000179807"/>
    </source>
</evidence>
<gene>
    <name evidence="1" type="ORF">TRFO_36339</name>
</gene>
<comment type="caution">
    <text evidence="1">The sequence shown here is derived from an EMBL/GenBank/DDBJ whole genome shotgun (WGS) entry which is preliminary data.</text>
</comment>
<reference evidence="1" key="1">
    <citation type="submission" date="2016-10" db="EMBL/GenBank/DDBJ databases">
        <authorList>
            <person name="Benchimol M."/>
            <person name="Almeida L.G."/>
            <person name="Vasconcelos A.T."/>
            <person name="Perreira-Neves A."/>
            <person name="Rosa I.A."/>
            <person name="Tasca T."/>
            <person name="Bogo M.R."/>
            <person name="de Souza W."/>
        </authorList>
    </citation>
    <scope>NUCLEOTIDE SEQUENCE [LARGE SCALE GENOMIC DNA]</scope>
    <source>
        <strain evidence="1">K</strain>
    </source>
</reference>
<proteinExistence type="predicted"/>
<organism evidence="1 2">
    <name type="scientific">Tritrichomonas foetus</name>
    <dbReference type="NCBI Taxonomy" id="1144522"/>
    <lineage>
        <taxon>Eukaryota</taxon>
        <taxon>Metamonada</taxon>
        <taxon>Parabasalia</taxon>
        <taxon>Tritrichomonadida</taxon>
        <taxon>Tritrichomonadidae</taxon>
        <taxon>Tritrichomonas</taxon>
    </lineage>
</organism>
<evidence type="ECO:0000313" key="1">
    <source>
        <dbReference type="EMBL" id="OHS97475.1"/>
    </source>
</evidence>
<dbReference type="AlphaFoldDB" id="A0A1J4JIU0"/>
<keyword evidence="2" id="KW-1185">Reference proteome</keyword>
<sequence length="416" mass="47098">MLSLERICEVVQSPELRLKKAGGYIDCSTISRRRISSALSSSELFVRAGAPRTCLWAIRPNNPLLISDGQISASIEQMLTTNGPMSLEQFVQATDLSGCDAKLFERFLNDHSNEFTVSAEDGKYWFTGQKRPTVNYFDNICQALVYAFQHAFPRGACVEELHWFLCLSIVGGHKTISRRNVSRELSRRTDLFMHLSRARYTLLATQGTRRAHSLPNGVKVPTNFDDPSNFNTSIPTATHQNICPLFDNVQPDNLSNFPPLPPTSTSFPNMQNIPNYQAYEQESADHDNLAFNSLASFNSLNPNFDVCGENTEVNFSQSLNSQQFGVQPFNYPFVLSNQQTGMAGSVPSQLLRPVPLPPQNHELSIDQQQLPPQPQMIQQQYTMPQIFIPDREKDYDSDDEVFDPDRFFDDHFEFSF</sequence>
<dbReference type="Proteomes" id="UP000179807">
    <property type="component" value="Unassembled WGS sequence"/>
</dbReference>
<protein>
    <submittedName>
        <fullName evidence="1">Uncharacterized protein</fullName>
    </submittedName>
</protein>
<dbReference type="VEuPathDB" id="TrichDB:TRFO_36339"/>
<dbReference type="RefSeq" id="XP_068350612.1">
    <property type="nucleotide sequence ID" value="XM_068510774.1"/>
</dbReference>
<dbReference type="GeneID" id="94845478"/>